<feature type="compositionally biased region" description="Polar residues" evidence="7">
    <location>
        <begin position="206"/>
        <end position="216"/>
    </location>
</feature>
<dbReference type="Pfam" id="PF20998">
    <property type="entry name" value="Nol11_C"/>
    <property type="match status" value="1"/>
</dbReference>
<dbReference type="PANTHER" id="PTHR12493">
    <property type="entry name" value="CUE DOMAIN CONTAINING 2"/>
    <property type="match status" value="1"/>
</dbReference>
<evidence type="ECO:0000256" key="1">
    <source>
        <dbReference type="ARBA" id="ARBA00004123"/>
    </source>
</evidence>
<keyword evidence="10" id="KW-1185">Reference proteome</keyword>
<dbReference type="InterPro" id="IPR003892">
    <property type="entry name" value="CUE"/>
</dbReference>
<evidence type="ECO:0000256" key="5">
    <source>
        <dbReference type="ARBA" id="ARBA00022786"/>
    </source>
</evidence>
<feature type="domain" description="CUE" evidence="8">
    <location>
        <begin position="162"/>
        <end position="205"/>
    </location>
</feature>
<feature type="compositionally biased region" description="Basic and acidic residues" evidence="7">
    <location>
        <begin position="219"/>
        <end position="228"/>
    </location>
</feature>
<dbReference type="GO" id="GO:0005737">
    <property type="term" value="C:cytoplasm"/>
    <property type="evidence" value="ECO:0007669"/>
    <property type="project" value="UniProtKB-SubCell"/>
</dbReference>
<evidence type="ECO:0000256" key="2">
    <source>
        <dbReference type="ARBA" id="ARBA00004496"/>
    </source>
</evidence>
<dbReference type="InterPro" id="IPR012584">
    <property type="entry name" value="NOL11_N"/>
</dbReference>
<proteinExistence type="inferred from homology"/>
<feature type="region of interest" description="Disordered" evidence="7">
    <location>
        <begin position="203"/>
        <end position="228"/>
    </location>
</feature>
<evidence type="ECO:0000259" key="8">
    <source>
        <dbReference type="PROSITE" id="PS51140"/>
    </source>
</evidence>
<dbReference type="PANTHER" id="PTHR12493:SF0">
    <property type="entry name" value="CUE DOMAIN-CONTAINING PROTEIN 2"/>
    <property type="match status" value="1"/>
</dbReference>
<dbReference type="CDD" id="cd14367">
    <property type="entry name" value="CUE_CUED2"/>
    <property type="match status" value="1"/>
</dbReference>
<keyword evidence="4" id="KW-0963">Cytoplasm</keyword>
<dbReference type="Proteomes" id="UP000183832">
    <property type="component" value="Unassembled WGS sequence"/>
</dbReference>
<reference evidence="9 10" key="1">
    <citation type="submission" date="2015-04" db="EMBL/GenBank/DDBJ databases">
        <authorList>
            <person name="Syromyatnikov M.Y."/>
            <person name="Popov V.N."/>
        </authorList>
    </citation>
    <scope>NUCLEOTIDE SEQUENCE [LARGE SCALE GENOMIC DNA]</scope>
</reference>
<dbReference type="PROSITE" id="PS51140">
    <property type="entry name" value="CUE"/>
    <property type="match status" value="1"/>
</dbReference>
<evidence type="ECO:0000256" key="3">
    <source>
        <dbReference type="ARBA" id="ARBA00006106"/>
    </source>
</evidence>
<organism evidence="9 10">
    <name type="scientific">Clunio marinus</name>
    <dbReference type="NCBI Taxonomy" id="568069"/>
    <lineage>
        <taxon>Eukaryota</taxon>
        <taxon>Metazoa</taxon>
        <taxon>Ecdysozoa</taxon>
        <taxon>Arthropoda</taxon>
        <taxon>Hexapoda</taxon>
        <taxon>Insecta</taxon>
        <taxon>Pterygota</taxon>
        <taxon>Neoptera</taxon>
        <taxon>Endopterygota</taxon>
        <taxon>Diptera</taxon>
        <taxon>Nematocera</taxon>
        <taxon>Chironomoidea</taxon>
        <taxon>Chironomidae</taxon>
        <taxon>Clunio</taxon>
    </lineage>
</organism>
<dbReference type="STRING" id="568069.A0A1J1IGA6"/>
<accession>A0A1J1IGA6</accession>
<dbReference type="GO" id="GO:0043130">
    <property type="term" value="F:ubiquitin binding"/>
    <property type="evidence" value="ECO:0007669"/>
    <property type="project" value="InterPro"/>
</dbReference>
<evidence type="ECO:0000313" key="10">
    <source>
        <dbReference type="Proteomes" id="UP000183832"/>
    </source>
</evidence>
<protein>
    <submittedName>
        <fullName evidence="9">CLUMA_CG012673, isoform A</fullName>
    </submittedName>
</protein>
<keyword evidence="5" id="KW-0833">Ubl conjugation pathway</keyword>
<comment type="similarity">
    <text evidence="3">Belongs to the CUEDC2 family.</text>
</comment>
<evidence type="ECO:0000313" key="9">
    <source>
        <dbReference type="EMBL" id="CRK99277.1"/>
    </source>
</evidence>
<evidence type="ECO:0000256" key="4">
    <source>
        <dbReference type="ARBA" id="ARBA00022490"/>
    </source>
</evidence>
<keyword evidence="6" id="KW-0539">Nucleus</keyword>
<dbReference type="AlphaFoldDB" id="A0A1J1IGA6"/>
<sequence length="971" mass="112958">MNNIDHHHNVVKNSLAQFIKKNIPGANLKNVLDDIVLQYVISILEEASEDENFDVEAFQEMMSAYFSDFAKINPALIYTWIFELESQLSKLNEPKECKDLQTNFASFNLTDMIPEEKLRGRQPNQASGPVNTLFENNVQIKRIQHLSETSDGSCSSDSNYDLFLEEYDRMQEMFPESTSTEIKYCLSIANGDVESARQIITHRQESGQSFHNTSRNSNKHSDKKVDEKELKNRIIERYSYIDQSDTSREHRPVIPKVEPKKMIRYRDNKIVSLRGERYTESREDDHELRKPKKVLPTMSNEISYEEICPVTNEVLGISNGFENNSIIVTYSPKIVFEIQVTNRKQLRSWITSDSLSCKVVFDTTKQQYVGVFSSHYIRFWNEDANDINILKKHKISKRIIDILNININEKDKILIIYEDGWCESLQSALISNNKDNQKEKFPITNVHKKPKNIKFTDGLLSFTKIEENICTFFYTQLDEDTLRPISDFKSLKLVRTGQDVSLKGLTVILGKNSHNPSLVTIWSDNRIFKLPLNSSDKFKTVGSLHSMLDSLNSKREMVIAGISEEYIAIYGCKQKNDGALFVLYNMKYKVIQSKVAFKVFLPDFSGMWLVKNNVFFKLAKNLTMIKFQRTKTQLCNMIGSQRESMSSSGIEKEMISEDIRYEENIEFDEDQSLIIDKEIKNYTPNMKSSQNITKNKKDDSDELNMKLNRFYFEELSVDVFKRSVNGRYPVITLHPTLTENIEEKSLLSTTEKLFSFINEFENMGFSEIEISNKIIPLIINANRQVDTCLLMRLLLKMQSHLSEEMIVRILKHLFLHPQSMKSPEEINQQTEMLNILFQCSYNDFTIHGYLRKIIPLSETISIMDFSYDVITNSCSKGSFDVSQFGGTQFDTNIFKWLLILLDSYYQHLLLSYDKNLYDKLKKWFILVEKEMKTLFELSELKGNVEKIVSCQTLQSSKKYNQLCTIEQLNLY</sequence>
<dbReference type="InterPro" id="IPR048897">
    <property type="entry name" value="Nol11_C"/>
</dbReference>
<dbReference type="InterPro" id="IPR039805">
    <property type="entry name" value="CUE_CUED2"/>
</dbReference>
<name>A0A1J1IGA6_9DIPT</name>
<gene>
    <name evidence="9" type="ORF">CLUMA_CG012673</name>
</gene>
<dbReference type="Pfam" id="PF08168">
    <property type="entry name" value="NOL11_N"/>
    <property type="match status" value="1"/>
</dbReference>
<dbReference type="OrthoDB" id="10060331at2759"/>
<dbReference type="GO" id="GO:0005634">
    <property type="term" value="C:nucleus"/>
    <property type="evidence" value="ECO:0007669"/>
    <property type="project" value="UniProtKB-SubCell"/>
</dbReference>
<comment type="subcellular location">
    <subcellularLocation>
        <location evidence="2">Cytoplasm</location>
    </subcellularLocation>
    <subcellularLocation>
        <location evidence="1">Nucleus</location>
    </subcellularLocation>
</comment>
<evidence type="ECO:0000256" key="6">
    <source>
        <dbReference type="ARBA" id="ARBA00023242"/>
    </source>
</evidence>
<dbReference type="EMBL" id="CVRI01000050">
    <property type="protein sequence ID" value="CRK99277.1"/>
    <property type="molecule type" value="Genomic_DNA"/>
</dbReference>
<evidence type="ECO:0000256" key="7">
    <source>
        <dbReference type="SAM" id="MobiDB-lite"/>
    </source>
</evidence>